<proteinExistence type="inferred from homology"/>
<dbReference type="InterPro" id="IPR019927">
    <property type="entry name" value="Ribosomal_uL3_bac/org-type"/>
</dbReference>
<dbReference type="InterPro" id="IPR000597">
    <property type="entry name" value="Ribosomal_uL3"/>
</dbReference>
<feature type="domain" description="RNase NYN" evidence="7">
    <location>
        <begin position="248"/>
        <end position="350"/>
    </location>
</feature>
<dbReference type="EMBL" id="CP092622">
    <property type="protein sequence ID" value="UMM23587.1"/>
    <property type="molecule type" value="Genomic_DNA"/>
</dbReference>
<dbReference type="Gene3D" id="2.40.30.10">
    <property type="entry name" value="Translation factors"/>
    <property type="match status" value="2"/>
</dbReference>
<sequence>MPSNFTEYASNQDPPRGIMYNMYDSSDSEASIERLPINRKKVSKLTKEQKEKNSKLWAEIKEIDKQRNPRPGKKADRRFVAAPSKILEGDTPIRPFTEELLWHDGNVSGTAAQIFEMVYPNSSRRLAGHIPWRDGNFSAPANHCDFLEQANQDKLRTYKGVPEEVKKQKKFKEILENVQEVLWIIHYNRVDASLERTFNLMIQKFMCRFDENRRLKLITITDLSLAWNRNISAENASIMCQREKDWELRPVFVDGLAFIQVLLPSTDSKPPKLPIRALVEILLHFILDGHETVLYLPEIYQKSADLSDNIENIHALSDMNLVRFVDTANVESLESFVLQKAEDNYGIVVSPCQDLPTHHSVQCYPTVYRYSPKVEEFMLTTIFKKCSISTPVVEKTNTKIQKNNADFDLETIQKFKTTMLITDEIFEWEDSFETDISENEADISPDEEKSDIPTFTAIPSKDSGVDVDCSTSGNLNEHESTTPETLSNISSGSEEFQCYQTFSMKCRLHSDSEKRKFDTFSNQLTLKRQVLLVCSFLRLSVFHFQRRRQIHVFLLLMFRSLVTSVTNSPACEFAGRILSANGGHITQQRGRRRTLTPVPWLPPVNEHVKKSSVGISKVTKTLLETVIEKETQVASTFANHASHQAATSIADIPASSRRVGLVVRKIGMLPQWTKEGGRILCTILEVDENHVVGITSPDSWYKASAIGKRKAFNRHGPMWRVTVGATNQDPTNYTSTYRKKFTRAGVPVKETLGCFLVTEDALPLLGQPLDARHFEVGQYVTATGKTIDWGFQGGMHRWGMRGQPTRRTTKSHRRIGSVGSVGDARIWPGKRMPGHMGYEWKTVSGLEIVRINIDKQVMYVKGSVPGDMGEKLLLKDCLQEEKRLKSGPMPTWTPSLETIEEEPECPEEGVVPKNLLFKETFSPKLFRFTSPSIVYSDADAKKAAGRDKTKAKIAKVKK</sequence>
<comment type="similarity">
    <text evidence="1">Belongs to the universal ribosomal protein uL3 family.</text>
</comment>
<dbReference type="Proteomes" id="UP000829354">
    <property type="component" value="Chromosome III"/>
</dbReference>
<dbReference type="Pfam" id="PF11977">
    <property type="entry name" value="RNase_Zc3h12a"/>
    <property type="match status" value="1"/>
</dbReference>
<evidence type="ECO:0000259" key="7">
    <source>
        <dbReference type="Pfam" id="PF11977"/>
    </source>
</evidence>
<protein>
    <recommendedName>
        <fullName evidence="4">Large ribosomal subunit protein uL3m</fullName>
    </recommendedName>
    <alternativeName>
        <fullName evidence="5">39S ribosomal protein L3, mitochondrial</fullName>
    </alternativeName>
</protein>
<keyword evidence="2" id="KW-0689">Ribosomal protein</keyword>
<dbReference type="PANTHER" id="PTHR11229:SF8">
    <property type="entry name" value="LARGE RIBOSOMAL SUBUNIT PROTEIN UL3M"/>
    <property type="match status" value="1"/>
</dbReference>
<evidence type="ECO:0000256" key="3">
    <source>
        <dbReference type="ARBA" id="ARBA00023274"/>
    </source>
</evidence>
<keyword evidence="3" id="KW-0687">Ribonucleoprotein</keyword>
<evidence type="ECO:0000256" key="4">
    <source>
        <dbReference type="ARBA" id="ARBA00035209"/>
    </source>
</evidence>
<evidence type="ECO:0000256" key="2">
    <source>
        <dbReference type="ARBA" id="ARBA00022980"/>
    </source>
</evidence>
<evidence type="ECO:0000256" key="5">
    <source>
        <dbReference type="ARBA" id="ARBA00035396"/>
    </source>
</evidence>
<gene>
    <name evidence="8" type="ORF">L5515_004236</name>
</gene>
<evidence type="ECO:0000256" key="6">
    <source>
        <dbReference type="SAM" id="MobiDB-lite"/>
    </source>
</evidence>
<dbReference type="SUPFAM" id="SSF50447">
    <property type="entry name" value="Translation proteins"/>
    <property type="match status" value="1"/>
</dbReference>
<dbReference type="FunFam" id="2.40.30.10:FF:000223">
    <property type="entry name" value="Protein CBR-MRPS-18C"/>
    <property type="match status" value="1"/>
</dbReference>
<dbReference type="PANTHER" id="PTHR11229">
    <property type="entry name" value="50S RIBOSOMAL PROTEIN L3"/>
    <property type="match status" value="1"/>
</dbReference>
<evidence type="ECO:0000256" key="1">
    <source>
        <dbReference type="ARBA" id="ARBA00006540"/>
    </source>
</evidence>
<dbReference type="GO" id="GO:0006412">
    <property type="term" value="P:translation"/>
    <property type="evidence" value="ECO:0007669"/>
    <property type="project" value="InterPro"/>
</dbReference>
<accession>A0AAE9EH12</accession>
<organism evidence="8 9">
    <name type="scientific">Caenorhabditis briggsae</name>
    <dbReference type="NCBI Taxonomy" id="6238"/>
    <lineage>
        <taxon>Eukaryota</taxon>
        <taxon>Metazoa</taxon>
        <taxon>Ecdysozoa</taxon>
        <taxon>Nematoda</taxon>
        <taxon>Chromadorea</taxon>
        <taxon>Rhabditida</taxon>
        <taxon>Rhabditina</taxon>
        <taxon>Rhabditomorpha</taxon>
        <taxon>Rhabditoidea</taxon>
        <taxon>Rhabditidae</taxon>
        <taxon>Peloderinae</taxon>
        <taxon>Caenorhabditis</taxon>
    </lineage>
</organism>
<dbReference type="FunFam" id="2.40.30.10:FF:000169">
    <property type="entry name" value="50S ribosomal protein L3"/>
    <property type="match status" value="1"/>
</dbReference>
<dbReference type="InterPro" id="IPR021869">
    <property type="entry name" value="RNase_Zc3h12_NYN"/>
</dbReference>
<feature type="region of interest" description="Disordered" evidence="6">
    <location>
        <begin position="463"/>
        <end position="489"/>
    </location>
</feature>
<evidence type="ECO:0000313" key="9">
    <source>
        <dbReference type="Proteomes" id="UP000829354"/>
    </source>
</evidence>
<dbReference type="InterPro" id="IPR009000">
    <property type="entry name" value="Transl_B-barrel_sf"/>
</dbReference>
<keyword evidence="9" id="KW-1185">Reference proteome</keyword>
<dbReference type="GO" id="GO:0003735">
    <property type="term" value="F:structural constituent of ribosome"/>
    <property type="evidence" value="ECO:0007669"/>
    <property type="project" value="InterPro"/>
</dbReference>
<evidence type="ECO:0000313" key="8">
    <source>
        <dbReference type="EMBL" id="UMM23587.1"/>
    </source>
</evidence>
<dbReference type="AlphaFoldDB" id="A0AAE9EH12"/>
<dbReference type="GO" id="GO:1990904">
    <property type="term" value="C:ribonucleoprotein complex"/>
    <property type="evidence" value="ECO:0007669"/>
    <property type="project" value="UniProtKB-KW"/>
</dbReference>
<dbReference type="GO" id="GO:0005840">
    <property type="term" value="C:ribosome"/>
    <property type="evidence" value="ECO:0007669"/>
    <property type="project" value="UniProtKB-KW"/>
</dbReference>
<dbReference type="Pfam" id="PF00297">
    <property type="entry name" value="Ribosomal_L3"/>
    <property type="match status" value="1"/>
</dbReference>
<reference evidence="8 9" key="1">
    <citation type="submission" date="2022-04" db="EMBL/GenBank/DDBJ databases">
        <title>Chromosome-level reference genomes for two strains of Caenorhabditis briggsae: an improved platform for comparative genomics.</title>
        <authorList>
            <person name="Stevens L."/>
            <person name="Andersen E."/>
        </authorList>
    </citation>
    <scope>NUCLEOTIDE SEQUENCE [LARGE SCALE GENOMIC DNA]</scope>
    <source>
        <strain evidence="8">VX34</strain>
        <tissue evidence="8">Whole-organism</tissue>
    </source>
</reference>
<name>A0AAE9EH12_CAEBR</name>